<dbReference type="EMBL" id="NBCO01000039">
    <property type="protein sequence ID" value="ORC85016.1"/>
    <property type="molecule type" value="Genomic_DNA"/>
</dbReference>
<dbReference type="InterPro" id="IPR008030">
    <property type="entry name" value="NmrA-like"/>
</dbReference>
<comment type="caution">
    <text evidence="3">The sequence shown here is derived from an EMBL/GenBank/DDBJ whole genome shotgun (WGS) entry which is preliminary data.</text>
</comment>
<reference evidence="3 4" key="1">
    <citation type="submission" date="2017-03" db="EMBL/GenBank/DDBJ databases">
        <title>An alternative strategy for trypanosome survival in the mammalian bloodstream revealed through genome and transcriptome analysis of the ubiquitous bovine parasite Trypanosoma (Megatrypanum) theileri.</title>
        <authorList>
            <person name="Kelly S."/>
            <person name="Ivens A."/>
            <person name="Mott A."/>
            <person name="O'Neill E."/>
            <person name="Emms D."/>
            <person name="Macleod O."/>
            <person name="Voorheis P."/>
            <person name="Matthews J."/>
            <person name="Matthews K."/>
            <person name="Carrington M."/>
        </authorList>
    </citation>
    <scope>NUCLEOTIDE SEQUENCE [LARGE SCALE GENOMIC DNA]</scope>
    <source>
        <strain evidence="3">Edinburgh</strain>
    </source>
</reference>
<dbReference type="OrthoDB" id="419598at2759"/>
<keyword evidence="4" id="KW-1185">Reference proteome</keyword>
<dbReference type="Gene3D" id="3.40.50.720">
    <property type="entry name" value="NAD(P)-binding Rossmann-like Domain"/>
    <property type="match status" value="1"/>
</dbReference>
<dbReference type="PANTHER" id="PTHR43162:SF1">
    <property type="entry name" value="PRESTALK A DIFFERENTIATION PROTEIN A"/>
    <property type="match status" value="1"/>
</dbReference>
<name>A0A1X0NK13_9TRYP</name>
<sequence length="323" mass="35781">MGSICLIFCATGHVGSAAAAYVLEYGHYDIVRLTTRRPESLQNKTMTINSKTRLEVVTCDLNSEEDIRRAFSGGVKSVFLITPDDFFDNEWLDKIRVTIQYYASAVRAAVKKGSLDRIVCLSTIGAQLLEDAGDLSVSGELEDVITDAASDRCVEVICIRPGYFFSNFRTELSEALSTGVMTTQMPEDARFPCQAPQDVGKRVGKALVQPFYPVSDAHGNSNMSKKTVIQFAFPTLYSVGDVARILQEITGKYIHLHILSESEWRSILEAAGYPPRRVQSLVEMSNCIATGRAQFDPSDGKIEKATTSLEEYLNEFVEEDVRV</sequence>
<proteinExistence type="predicted"/>
<dbReference type="Pfam" id="PF05368">
    <property type="entry name" value="NmrA"/>
    <property type="match status" value="1"/>
</dbReference>
<feature type="chain" id="PRO_5010855839" evidence="1">
    <location>
        <begin position="20"/>
        <end position="323"/>
    </location>
</feature>
<gene>
    <name evidence="3" type="ORF">TM35_000391900</name>
</gene>
<organism evidence="3 4">
    <name type="scientific">Trypanosoma theileri</name>
    <dbReference type="NCBI Taxonomy" id="67003"/>
    <lineage>
        <taxon>Eukaryota</taxon>
        <taxon>Discoba</taxon>
        <taxon>Euglenozoa</taxon>
        <taxon>Kinetoplastea</taxon>
        <taxon>Metakinetoplastina</taxon>
        <taxon>Trypanosomatida</taxon>
        <taxon>Trypanosomatidae</taxon>
        <taxon>Trypanosoma</taxon>
    </lineage>
</organism>
<dbReference type="InterPro" id="IPR036291">
    <property type="entry name" value="NAD(P)-bd_dom_sf"/>
</dbReference>
<dbReference type="GeneID" id="39989486"/>
<dbReference type="Proteomes" id="UP000192257">
    <property type="component" value="Unassembled WGS sequence"/>
</dbReference>
<accession>A0A1X0NK13</accession>
<evidence type="ECO:0000313" key="3">
    <source>
        <dbReference type="EMBL" id="ORC85016.1"/>
    </source>
</evidence>
<feature type="domain" description="NmrA-like" evidence="2">
    <location>
        <begin position="5"/>
        <end position="313"/>
    </location>
</feature>
<dbReference type="SUPFAM" id="SSF51735">
    <property type="entry name" value="NAD(P)-binding Rossmann-fold domains"/>
    <property type="match status" value="1"/>
</dbReference>
<evidence type="ECO:0000256" key="1">
    <source>
        <dbReference type="SAM" id="SignalP"/>
    </source>
</evidence>
<dbReference type="AlphaFoldDB" id="A0A1X0NK13"/>
<dbReference type="Gene3D" id="3.90.25.10">
    <property type="entry name" value="UDP-galactose 4-epimerase, domain 1"/>
    <property type="match status" value="1"/>
</dbReference>
<evidence type="ECO:0000313" key="4">
    <source>
        <dbReference type="Proteomes" id="UP000192257"/>
    </source>
</evidence>
<dbReference type="InterPro" id="IPR051604">
    <property type="entry name" value="Ergot_Alk_Oxidoreductase"/>
</dbReference>
<dbReference type="STRING" id="67003.A0A1X0NK13"/>
<protein>
    <submittedName>
        <fullName evidence="3">Nucleoside-diphosphate sugar epimerase</fullName>
    </submittedName>
</protein>
<keyword evidence="1" id="KW-0732">Signal</keyword>
<dbReference type="RefSeq" id="XP_028879082.1">
    <property type="nucleotide sequence ID" value="XM_029029706.1"/>
</dbReference>
<dbReference type="PANTHER" id="PTHR43162">
    <property type="match status" value="1"/>
</dbReference>
<feature type="signal peptide" evidence="1">
    <location>
        <begin position="1"/>
        <end position="19"/>
    </location>
</feature>
<evidence type="ECO:0000259" key="2">
    <source>
        <dbReference type="Pfam" id="PF05368"/>
    </source>
</evidence>
<dbReference type="VEuPathDB" id="TriTrypDB:TM35_000391900"/>